<feature type="region of interest" description="Disordered" evidence="1">
    <location>
        <begin position="40"/>
        <end position="75"/>
    </location>
</feature>
<organism evidence="2 3">
    <name type="scientific">Diaporthe eres</name>
    <name type="common">Phomopsis oblonga</name>
    <dbReference type="NCBI Taxonomy" id="83184"/>
    <lineage>
        <taxon>Eukaryota</taxon>
        <taxon>Fungi</taxon>
        <taxon>Dikarya</taxon>
        <taxon>Ascomycota</taxon>
        <taxon>Pezizomycotina</taxon>
        <taxon>Sordariomycetes</taxon>
        <taxon>Sordariomycetidae</taxon>
        <taxon>Diaporthales</taxon>
        <taxon>Diaporthaceae</taxon>
        <taxon>Diaporthe</taxon>
        <taxon>Diaporthe eres species complex</taxon>
    </lineage>
</organism>
<gene>
    <name evidence="2" type="ORF">SLS63_003510</name>
</gene>
<name>A0ABR1PG31_DIAER</name>
<evidence type="ECO:0000256" key="1">
    <source>
        <dbReference type="SAM" id="MobiDB-lite"/>
    </source>
</evidence>
<sequence length="557" mass="62338">MEGCPTKFVDFLDCCLGRRKKETIELTPQSNTYGRKLMETLDNKGRRNRARPSKGDISKPLPVNPPGRASLDLGKAHRPSADLSDLVGSDGEDTPAPHNYDRAWYEMLSSLHSALKHTRYSISGRMGMSVWGCANGAKSGLSVVCPIESREAVKIWCISTSGRFSITEAEPDILTFQSPGTPQSPSRTWRIRVRWLREATFEAMPKLEMALRYDDGNPYAGEQVAFVNVLTLPALLDNCAGAWADHLRRHGSQDGRLRGIEDDIFSILERIMDLNFAEQGTGPLTEYECRHVTRAAFWTPFTKKHPDSPAMFALCGLPMPQPKPIATAQPGPNADMVYSADRRFTNPRPAPPVPPKDNGRDLTTNVKRKAEAEAEAEPAPPRRVSFMDLFSSSGRKDAKEAHAERERRHTEDARKLEEEVRRGARRLDERENERKSRLRERDASREGQTTSRHGKGKEGESRRREGKSSRDRPHLKEAPSRLRDDRDSGYHRSDSTPRSSVSSSSRRPSSRSSTPRDGTKVSAFDPSALERTASGNGRIPRRGHFADLFIEDDGEAL</sequence>
<feature type="compositionally biased region" description="Low complexity" evidence="1">
    <location>
        <begin position="496"/>
        <end position="516"/>
    </location>
</feature>
<evidence type="ECO:0000313" key="3">
    <source>
        <dbReference type="Proteomes" id="UP001430848"/>
    </source>
</evidence>
<proteinExistence type="predicted"/>
<keyword evidence="3" id="KW-1185">Reference proteome</keyword>
<accession>A0ABR1PG31</accession>
<comment type="caution">
    <text evidence="2">The sequence shown here is derived from an EMBL/GenBank/DDBJ whole genome shotgun (WGS) entry which is preliminary data.</text>
</comment>
<feature type="region of interest" description="Disordered" evidence="1">
    <location>
        <begin position="391"/>
        <end position="543"/>
    </location>
</feature>
<feature type="compositionally biased region" description="Basic and acidic residues" evidence="1">
    <location>
        <begin position="456"/>
        <end position="495"/>
    </location>
</feature>
<protein>
    <submittedName>
        <fullName evidence="2">Uncharacterized protein</fullName>
    </submittedName>
</protein>
<dbReference type="Proteomes" id="UP001430848">
    <property type="component" value="Unassembled WGS sequence"/>
</dbReference>
<feature type="compositionally biased region" description="Basic and acidic residues" evidence="1">
    <location>
        <begin position="394"/>
        <end position="445"/>
    </location>
</feature>
<reference evidence="2 3" key="1">
    <citation type="submission" date="2024-02" db="EMBL/GenBank/DDBJ databases">
        <title>De novo assembly and annotation of 12 fungi associated with fruit tree decline syndrome in Ontario, Canada.</title>
        <authorList>
            <person name="Sulman M."/>
            <person name="Ellouze W."/>
            <person name="Ilyukhin E."/>
        </authorList>
    </citation>
    <scope>NUCLEOTIDE SEQUENCE [LARGE SCALE GENOMIC DNA]</scope>
    <source>
        <strain evidence="2 3">M169</strain>
    </source>
</reference>
<evidence type="ECO:0000313" key="2">
    <source>
        <dbReference type="EMBL" id="KAK7735992.1"/>
    </source>
</evidence>
<feature type="region of interest" description="Disordered" evidence="1">
    <location>
        <begin position="342"/>
        <end position="362"/>
    </location>
</feature>
<dbReference type="EMBL" id="JAKNSF020000011">
    <property type="protein sequence ID" value="KAK7735992.1"/>
    <property type="molecule type" value="Genomic_DNA"/>
</dbReference>